<comment type="caution">
    <text evidence="1">The sequence shown here is derived from an EMBL/GenBank/DDBJ whole genome shotgun (WGS) entry which is preliminary data.</text>
</comment>
<dbReference type="Gene3D" id="3.40.50.300">
    <property type="entry name" value="P-loop containing nucleotide triphosphate hydrolases"/>
    <property type="match status" value="1"/>
</dbReference>
<organism evidence="1 2">
    <name type="scientific">Letharia lupina</name>
    <dbReference type="NCBI Taxonomy" id="560253"/>
    <lineage>
        <taxon>Eukaryota</taxon>
        <taxon>Fungi</taxon>
        <taxon>Dikarya</taxon>
        <taxon>Ascomycota</taxon>
        <taxon>Pezizomycotina</taxon>
        <taxon>Lecanoromycetes</taxon>
        <taxon>OSLEUM clade</taxon>
        <taxon>Lecanoromycetidae</taxon>
        <taxon>Lecanorales</taxon>
        <taxon>Lecanorineae</taxon>
        <taxon>Parmeliaceae</taxon>
        <taxon>Letharia</taxon>
    </lineage>
</organism>
<evidence type="ECO:0000313" key="1">
    <source>
        <dbReference type="EMBL" id="KAF6228902.1"/>
    </source>
</evidence>
<dbReference type="RefSeq" id="XP_037156544.1">
    <property type="nucleotide sequence ID" value="XM_037297909.1"/>
</dbReference>
<proteinExistence type="predicted"/>
<protein>
    <submittedName>
        <fullName evidence="1">Uncharacterized protein</fullName>
    </submittedName>
</protein>
<keyword evidence="2" id="KW-1185">Reference proteome</keyword>
<dbReference type="InterPro" id="IPR027417">
    <property type="entry name" value="P-loop_NTPase"/>
</dbReference>
<evidence type="ECO:0000313" key="2">
    <source>
        <dbReference type="Proteomes" id="UP000593566"/>
    </source>
</evidence>
<reference evidence="1 2" key="1">
    <citation type="journal article" date="2020" name="Genomics">
        <title>Complete, high-quality genomes from long-read metagenomic sequencing of two wolf lichen thalli reveals enigmatic genome architecture.</title>
        <authorList>
            <person name="McKenzie S.K."/>
            <person name="Walston R.F."/>
            <person name="Allen J.L."/>
        </authorList>
    </citation>
    <scope>NUCLEOTIDE SEQUENCE [LARGE SCALE GENOMIC DNA]</scope>
    <source>
        <strain evidence="1">WasteWater1</strain>
    </source>
</reference>
<name>A0A8H6CSW1_9LECA</name>
<sequence>MALPIIYINSWPGAGKYTVARELEKQMEGKVRVRSSSLDVSICTPQISHSLPQVRNHLHIDLAGAILPRTSADYLELRHQLRSALFNTLATSPDSFDHFYVFTDFQTANEEGISVASEYEAAAKKRGCAFIPVILTCQVAENERRLRSLERLGALEGGNGMLVDTDVLKLFRERGDVYRFQCSKQLVLDVTEITPVQAAEKIMQHVRAVCGGRGEERRKGGGGGTGSVMRGVNMDVKISDEVI</sequence>
<dbReference type="GeneID" id="59335414"/>
<accession>A0A8H6CSW1</accession>
<gene>
    <name evidence="1" type="ORF">HO133_007014</name>
</gene>
<dbReference type="EMBL" id="JACCJB010000003">
    <property type="protein sequence ID" value="KAF6228902.1"/>
    <property type="molecule type" value="Genomic_DNA"/>
</dbReference>
<dbReference type="SUPFAM" id="SSF52540">
    <property type="entry name" value="P-loop containing nucleoside triphosphate hydrolases"/>
    <property type="match status" value="1"/>
</dbReference>
<dbReference type="AlphaFoldDB" id="A0A8H6CSW1"/>
<dbReference type="Proteomes" id="UP000593566">
    <property type="component" value="Unassembled WGS sequence"/>
</dbReference>